<dbReference type="EMBL" id="AEXM01000012">
    <property type="protein sequence ID" value="EGC82662.1"/>
    <property type="molecule type" value="Genomic_DNA"/>
</dbReference>
<dbReference type="PATRIC" id="fig|879305.3.peg.543"/>
<reference evidence="2 3" key="1">
    <citation type="submission" date="2011-01" db="EMBL/GenBank/DDBJ databases">
        <authorList>
            <person name="Durkin A.S."/>
            <person name="Madupu R."/>
            <person name="Torralba M."/>
            <person name="Gillis M."/>
            <person name="Methe B."/>
            <person name="Sutton G."/>
            <person name="Nelson K.E."/>
        </authorList>
    </citation>
    <scope>NUCLEOTIDE SEQUENCE [LARGE SCALE GENOMIC DNA]</scope>
    <source>
        <strain evidence="2 3">ACS-065-V-Col13</strain>
    </source>
</reference>
<keyword evidence="3" id="KW-1185">Reference proteome</keyword>
<evidence type="ECO:0000313" key="3">
    <source>
        <dbReference type="Proteomes" id="UP000005286"/>
    </source>
</evidence>
<protein>
    <submittedName>
        <fullName evidence="2">Uncharacterized protein</fullName>
    </submittedName>
</protein>
<keyword evidence="1" id="KW-0812">Transmembrane</keyword>
<dbReference type="RefSeq" id="WP_004834599.1">
    <property type="nucleotide sequence ID" value="NZ_AEXM01000012.1"/>
</dbReference>
<proteinExistence type="predicted"/>
<organism evidence="2 3">
    <name type="scientific">Anaerococcus prevotii ACS-065-V-Col13</name>
    <dbReference type="NCBI Taxonomy" id="879305"/>
    <lineage>
        <taxon>Bacteria</taxon>
        <taxon>Bacillati</taxon>
        <taxon>Bacillota</taxon>
        <taxon>Tissierellia</taxon>
        <taxon>Tissierellales</taxon>
        <taxon>Peptoniphilaceae</taxon>
        <taxon>Anaerococcus</taxon>
    </lineage>
</organism>
<keyword evidence="1" id="KW-1133">Transmembrane helix</keyword>
<dbReference type="AlphaFoldDB" id="F0GUR1"/>
<gene>
    <name evidence="2" type="ORF">HMPREF9290_1483</name>
</gene>
<dbReference type="Proteomes" id="UP000005286">
    <property type="component" value="Unassembled WGS sequence"/>
</dbReference>
<keyword evidence="1" id="KW-0472">Membrane</keyword>
<evidence type="ECO:0000256" key="1">
    <source>
        <dbReference type="SAM" id="Phobius"/>
    </source>
</evidence>
<feature type="transmembrane region" description="Helical" evidence="1">
    <location>
        <begin position="7"/>
        <end position="26"/>
    </location>
</feature>
<dbReference type="STRING" id="879305.HMPREF9290_1483"/>
<sequence>MRKTKVSMVFFIIGVLLLAVSFFVPTDILNSYTNLKPIGLSTLFVCPVFGILGVLFSIKEKSLIFGLLNALLMLAFPIMMFVGYNIL</sequence>
<name>F0GUR1_9FIRM</name>
<comment type="caution">
    <text evidence="2">The sequence shown here is derived from an EMBL/GenBank/DDBJ whole genome shotgun (WGS) entry which is preliminary data.</text>
</comment>
<feature type="transmembrane region" description="Helical" evidence="1">
    <location>
        <begin position="38"/>
        <end position="56"/>
    </location>
</feature>
<evidence type="ECO:0000313" key="2">
    <source>
        <dbReference type="EMBL" id="EGC82662.1"/>
    </source>
</evidence>
<feature type="transmembrane region" description="Helical" evidence="1">
    <location>
        <begin position="63"/>
        <end position="84"/>
    </location>
</feature>
<dbReference type="eggNOG" id="ENOG5032ITR">
    <property type="taxonomic scope" value="Bacteria"/>
</dbReference>
<accession>F0GUR1</accession>